<evidence type="ECO:0000256" key="2">
    <source>
        <dbReference type="ARBA" id="ARBA00022882"/>
    </source>
</evidence>
<evidence type="ECO:0000256" key="1">
    <source>
        <dbReference type="ARBA" id="ARBA00022826"/>
    </source>
</evidence>
<accession>A0A699Z4W5</accession>
<dbReference type="EMBL" id="BLLF01001022">
    <property type="protein sequence ID" value="GFH16605.1"/>
    <property type="molecule type" value="Genomic_DNA"/>
</dbReference>
<keyword evidence="5" id="KW-1185">Reference proteome</keyword>
<feature type="non-terminal residue" evidence="4">
    <location>
        <position position="101"/>
    </location>
</feature>
<keyword evidence="1" id="KW-0631">Potassium channel</keyword>
<evidence type="ECO:0000256" key="3">
    <source>
        <dbReference type="SAM" id="Phobius"/>
    </source>
</evidence>
<reference evidence="4 5" key="1">
    <citation type="submission" date="2020-02" db="EMBL/GenBank/DDBJ databases">
        <title>Draft genome sequence of Haematococcus lacustris strain NIES-144.</title>
        <authorList>
            <person name="Morimoto D."/>
            <person name="Nakagawa S."/>
            <person name="Yoshida T."/>
            <person name="Sawayama S."/>
        </authorList>
    </citation>
    <scope>NUCLEOTIDE SEQUENCE [LARGE SCALE GENOMIC DNA]</scope>
    <source>
        <strain evidence="4 5">NIES-144</strain>
    </source>
</reference>
<comment type="caution">
    <text evidence="4">The sequence shown here is derived from an EMBL/GenBank/DDBJ whole genome shotgun (WGS) entry which is preliminary data.</text>
</comment>
<keyword evidence="3" id="KW-0472">Membrane</keyword>
<dbReference type="Proteomes" id="UP000485058">
    <property type="component" value="Unassembled WGS sequence"/>
</dbReference>
<keyword evidence="2" id="KW-0406">Ion transport</keyword>
<keyword evidence="2" id="KW-0851">Voltage-gated channel</keyword>
<dbReference type="InterPro" id="IPR045319">
    <property type="entry name" value="KAT/AKT"/>
</dbReference>
<feature type="transmembrane region" description="Helical" evidence="3">
    <location>
        <begin position="32"/>
        <end position="55"/>
    </location>
</feature>
<dbReference type="PANTHER" id="PTHR45743">
    <property type="entry name" value="POTASSIUM CHANNEL AKT1"/>
    <property type="match status" value="1"/>
</dbReference>
<protein>
    <submittedName>
        <fullName evidence="4">Cyclic nucleotide-binding domain-containing protein</fullName>
    </submittedName>
</protein>
<dbReference type="AlphaFoldDB" id="A0A699Z4W5"/>
<evidence type="ECO:0000313" key="4">
    <source>
        <dbReference type="EMBL" id="GFH16605.1"/>
    </source>
</evidence>
<dbReference type="PANTHER" id="PTHR45743:SF2">
    <property type="entry name" value="POTASSIUM CHANNEL AKT1"/>
    <property type="match status" value="1"/>
</dbReference>
<keyword evidence="3" id="KW-1133">Transmembrane helix</keyword>
<feature type="non-terminal residue" evidence="4">
    <location>
        <position position="1"/>
    </location>
</feature>
<proteinExistence type="predicted"/>
<keyword evidence="2" id="KW-0407">Ion channel</keyword>
<evidence type="ECO:0000313" key="5">
    <source>
        <dbReference type="Proteomes" id="UP000485058"/>
    </source>
</evidence>
<keyword evidence="3" id="KW-0812">Transmembrane</keyword>
<dbReference type="GO" id="GO:0005249">
    <property type="term" value="F:voltage-gated potassium channel activity"/>
    <property type="evidence" value="ECO:0007669"/>
    <property type="project" value="InterPro"/>
</dbReference>
<gene>
    <name evidence="4" type="ORF">HaLaN_13052</name>
</gene>
<dbReference type="GO" id="GO:0034702">
    <property type="term" value="C:monoatomic ion channel complex"/>
    <property type="evidence" value="ECO:0007669"/>
    <property type="project" value="UniProtKB-KW"/>
</dbReference>
<name>A0A699Z4W5_HAELA</name>
<keyword evidence="1" id="KW-0633">Potassium transport</keyword>
<keyword evidence="2" id="KW-0813">Transport</keyword>
<feature type="transmembrane region" description="Helical" evidence="3">
    <location>
        <begin position="75"/>
        <end position="92"/>
    </location>
</feature>
<keyword evidence="1" id="KW-0630">Potassium</keyword>
<organism evidence="4 5">
    <name type="scientific">Haematococcus lacustris</name>
    <name type="common">Green alga</name>
    <name type="synonym">Haematococcus pluvialis</name>
    <dbReference type="NCBI Taxonomy" id="44745"/>
    <lineage>
        <taxon>Eukaryota</taxon>
        <taxon>Viridiplantae</taxon>
        <taxon>Chlorophyta</taxon>
        <taxon>core chlorophytes</taxon>
        <taxon>Chlorophyceae</taxon>
        <taxon>CS clade</taxon>
        <taxon>Chlamydomonadales</taxon>
        <taxon>Haematococcaceae</taxon>
        <taxon>Haematococcus</taxon>
    </lineage>
</organism>
<sequence>MGQRSMDAARSRNSHTIYGIPVTSAFHPASTFWMGFMMLVDVTYTAFWVPLGVAFCTDGFGNLDHGCTVADLVGGVVYALNLLLGFQLGCIVRHDYKKYEV</sequence>